<dbReference type="PANTHER" id="PTHR34698:SF2">
    <property type="entry name" value="5-OXOPROLINASE SUBUNIT B"/>
    <property type="match status" value="1"/>
</dbReference>
<feature type="domain" description="Carboxyltransferase" evidence="4">
    <location>
        <begin position="13"/>
        <end position="213"/>
    </location>
</feature>
<dbReference type="Proteomes" id="UP000595197">
    <property type="component" value="Chromosome"/>
</dbReference>
<dbReference type="RefSeq" id="WP_201076831.1">
    <property type="nucleotide sequence ID" value="NZ_CP067420.1"/>
</dbReference>
<evidence type="ECO:0000259" key="4">
    <source>
        <dbReference type="SMART" id="SM00796"/>
    </source>
</evidence>
<keyword evidence="6" id="KW-1185">Reference proteome</keyword>
<evidence type="ECO:0000256" key="3">
    <source>
        <dbReference type="ARBA" id="ARBA00022840"/>
    </source>
</evidence>
<dbReference type="GO" id="GO:0017168">
    <property type="term" value="F:5-oxoprolinase (ATP-hydrolyzing) activity"/>
    <property type="evidence" value="ECO:0007669"/>
    <property type="project" value="UniProtKB-EC"/>
</dbReference>
<name>A0ABX7B6L9_9PROT</name>
<dbReference type="SUPFAM" id="SSF160467">
    <property type="entry name" value="PH0987 N-terminal domain-like"/>
    <property type="match status" value="1"/>
</dbReference>
<dbReference type="InterPro" id="IPR003833">
    <property type="entry name" value="CT_C_D"/>
</dbReference>
<dbReference type="InterPro" id="IPR029000">
    <property type="entry name" value="Cyclophilin-like_dom_sf"/>
</dbReference>
<reference evidence="5" key="1">
    <citation type="submission" date="2021-02" db="EMBL/GenBank/DDBJ databases">
        <title>Skermanella TT6 skin isolate.</title>
        <authorList>
            <person name="Lee K."/>
            <person name="Ganzorig M."/>
        </authorList>
    </citation>
    <scope>NUCLEOTIDE SEQUENCE</scope>
    <source>
        <strain evidence="5">TT6</strain>
    </source>
</reference>
<dbReference type="InterPro" id="IPR010016">
    <property type="entry name" value="PxpB"/>
</dbReference>
<organism evidence="5 6">
    <name type="scientific">Skermanella cutis</name>
    <dbReference type="NCBI Taxonomy" id="2775420"/>
    <lineage>
        <taxon>Bacteria</taxon>
        <taxon>Pseudomonadati</taxon>
        <taxon>Pseudomonadota</taxon>
        <taxon>Alphaproteobacteria</taxon>
        <taxon>Rhodospirillales</taxon>
        <taxon>Azospirillaceae</taxon>
        <taxon>Skermanella</taxon>
    </lineage>
</organism>
<dbReference type="SMART" id="SM00796">
    <property type="entry name" value="AHS1"/>
    <property type="match status" value="1"/>
</dbReference>
<evidence type="ECO:0000313" key="6">
    <source>
        <dbReference type="Proteomes" id="UP000595197"/>
    </source>
</evidence>
<dbReference type="Pfam" id="PF02682">
    <property type="entry name" value="CT_C_D"/>
    <property type="match status" value="1"/>
</dbReference>
<evidence type="ECO:0000256" key="2">
    <source>
        <dbReference type="ARBA" id="ARBA00022801"/>
    </source>
</evidence>
<dbReference type="EMBL" id="CP067420">
    <property type="protein sequence ID" value="QQP90009.1"/>
    <property type="molecule type" value="Genomic_DNA"/>
</dbReference>
<sequence length="257" mass="26966">MGGTASGGACDRPRFLPAGDAALTVEFGAAIDGKINGRVLALDAALAEAALPGVVETVPTYRSLLVQFDPAVLTHGELAEALAALGPASDGGKAEARRWTIPVAYGGEHGIDLEEVARHHGITAEEVVRLHLSGDYRVYMIGFAPGFAYLGGLPEALHTPRRRDPRMRVPAGTISIGGMQAAVCSTPIPSGWHLLGRTPVRGFDLRRPDPFLFRPGDRIRFVRIDAEEFGRLDALAEAGGYLPEPDGPAGGSAGGED</sequence>
<proteinExistence type="predicted"/>
<dbReference type="SUPFAM" id="SSF50891">
    <property type="entry name" value="Cyclophilin-like"/>
    <property type="match status" value="1"/>
</dbReference>
<evidence type="ECO:0000256" key="1">
    <source>
        <dbReference type="ARBA" id="ARBA00022741"/>
    </source>
</evidence>
<accession>A0ABX7B6L9</accession>
<protein>
    <submittedName>
        <fullName evidence="5">5-oxoprolinase subunit PxpB</fullName>
        <ecNumber evidence="5">3.5.2.9</ecNumber>
    </submittedName>
</protein>
<dbReference type="EC" id="3.5.2.9" evidence="5"/>
<keyword evidence="3" id="KW-0067">ATP-binding</keyword>
<dbReference type="Gene3D" id="2.40.100.10">
    <property type="entry name" value="Cyclophilin-like"/>
    <property type="match status" value="1"/>
</dbReference>
<dbReference type="PANTHER" id="PTHR34698">
    <property type="entry name" value="5-OXOPROLINASE SUBUNIT B"/>
    <property type="match status" value="1"/>
</dbReference>
<dbReference type="NCBIfam" id="TIGR00370">
    <property type="entry name" value="5-oxoprolinase subunit PxpB"/>
    <property type="match status" value="1"/>
</dbReference>
<keyword evidence="1" id="KW-0547">Nucleotide-binding</keyword>
<keyword evidence="2 5" id="KW-0378">Hydrolase</keyword>
<dbReference type="Gene3D" id="3.30.1360.40">
    <property type="match status" value="1"/>
</dbReference>
<gene>
    <name evidence="5" type="primary">pxpB</name>
    <name evidence="5" type="ORF">IGS68_01660</name>
</gene>
<evidence type="ECO:0000313" key="5">
    <source>
        <dbReference type="EMBL" id="QQP90009.1"/>
    </source>
</evidence>